<dbReference type="Proteomes" id="UP000199412">
    <property type="component" value="Unassembled WGS sequence"/>
</dbReference>
<reference evidence="2 3" key="1">
    <citation type="submission" date="2016-10" db="EMBL/GenBank/DDBJ databases">
        <authorList>
            <person name="de Groot N.N."/>
        </authorList>
    </citation>
    <scope>NUCLEOTIDE SEQUENCE [LARGE SCALE GENOMIC DNA]</scope>
    <source>
        <strain evidence="2 3">ATCC 700224</strain>
    </source>
</reference>
<dbReference type="InterPro" id="IPR007475">
    <property type="entry name" value="UbiK"/>
</dbReference>
<evidence type="ECO:0000256" key="1">
    <source>
        <dbReference type="SAM" id="Coils"/>
    </source>
</evidence>
<gene>
    <name evidence="2" type="ORF">SAMN05421720_11151</name>
</gene>
<dbReference type="STRING" id="69960.SAMN05421720_11151"/>
<evidence type="ECO:0000313" key="2">
    <source>
        <dbReference type="EMBL" id="SDE74796.1"/>
    </source>
</evidence>
<keyword evidence="3" id="KW-1185">Reference proteome</keyword>
<evidence type="ECO:0000313" key="3">
    <source>
        <dbReference type="Proteomes" id="UP000199412"/>
    </source>
</evidence>
<dbReference type="EMBL" id="FNAP01000011">
    <property type="protein sequence ID" value="SDE74796.1"/>
    <property type="molecule type" value="Genomic_DNA"/>
</dbReference>
<keyword evidence="1" id="KW-0175">Coiled coil</keyword>
<dbReference type="Pfam" id="PF04380">
    <property type="entry name" value="BMFP"/>
    <property type="match status" value="1"/>
</dbReference>
<name>A0A1G7FFX5_9PROT</name>
<feature type="coiled-coil region" evidence="1">
    <location>
        <begin position="53"/>
        <end position="80"/>
    </location>
</feature>
<proteinExistence type="predicted"/>
<protein>
    <recommendedName>
        <fullName evidence="4">BMFP domain-containing protein YqiC</fullName>
    </recommendedName>
</protein>
<accession>A0A1G7FFX5</accession>
<sequence length="88" mass="9523">MTTQGPRILDDMSRLAGGAMGALGGLRGEIEEMVRQRVERMAHDLDLVTREDFEAVREMAAEARAENEALSARLHALEERLGTGGTGA</sequence>
<organism evidence="2 3">
    <name type="scientific">Rhodospira trueperi</name>
    <dbReference type="NCBI Taxonomy" id="69960"/>
    <lineage>
        <taxon>Bacteria</taxon>
        <taxon>Pseudomonadati</taxon>
        <taxon>Pseudomonadota</taxon>
        <taxon>Alphaproteobacteria</taxon>
        <taxon>Rhodospirillales</taxon>
        <taxon>Rhodospirillaceae</taxon>
        <taxon>Rhodospira</taxon>
    </lineage>
</organism>
<evidence type="ECO:0008006" key="4">
    <source>
        <dbReference type="Google" id="ProtNLM"/>
    </source>
</evidence>
<dbReference type="RefSeq" id="WP_092787348.1">
    <property type="nucleotide sequence ID" value="NZ_FNAP01000011.1"/>
</dbReference>
<dbReference type="AlphaFoldDB" id="A0A1G7FFX5"/>